<comment type="caution">
    <text evidence="3">The sequence shown here is derived from an EMBL/GenBank/DDBJ whole genome shotgun (WGS) entry which is preliminary data.</text>
</comment>
<evidence type="ECO:0000313" key="3">
    <source>
        <dbReference type="EMBL" id="CAF0748006.1"/>
    </source>
</evidence>
<organism evidence="3 4">
    <name type="scientific">Adineta ricciae</name>
    <name type="common">Rotifer</name>
    <dbReference type="NCBI Taxonomy" id="249248"/>
    <lineage>
        <taxon>Eukaryota</taxon>
        <taxon>Metazoa</taxon>
        <taxon>Spiralia</taxon>
        <taxon>Gnathifera</taxon>
        <taxon>Rotifera</taxon>
        <taxon>Eurotatoria</taxon>
        <taxon>Bdelloidea</taxon>
        <taxon>Adinetida</taxon>
        <taxon>Adinetidae</taxon>
        <taxon>Adineta</taxon>
    </lineage>
</organism>
<feature type="signal peptide" evidence="2">
    <location>
        <begin position="1"/>
        <end position="22"/>
    </location>
</feature>
<keyword evidence="1" id="KW-0472">Membrane</keyword>
<keyword evidence="2" id="KW-0732">Signal</keyword>
<reference evidence="3" key="1">
    <citation type="submission" date="2021-02" db="EMBL/GenBank/DDBJ databases">
        <authorList>
            <person name="Nowell W R."/>
        </authorList>
    </citation>
    <scope>NUCLEOTIDE SEQUENCE</scope>
</reference>
<keyword evidence="1" id="KW-1133">Transmembrane helix</keyword>
<keyword evidence="4" id="KW-1185">Reference proteome</keyword>
<feature type="transmembrane region" description="Helical" evidence="1">
    <location>
        <begin position="124"/>
        <end position="142"/>
    </location>
</feature>
<keyword evidence="1" id="KW-0812">Transmembrane</keyword>
<gene>
    <name evidence="3" type="ORF">XAT740_LOCUS263</name>
</gene>
<accession>A0A813P5S8</accession>
<sequence>MMYTRLNGILLILCLLISVVTMQRWAGTYKWDNQCKVNHCCCYTGSLKVTESGSDLIFSSDTQGCGSSRSTSTFSNPYGYSFSTTGVRGSQIIYSLSSDSNTLYVRNAGYSQCGGSAARTSAGMYLRPTMVSFVLMFVALWISL</sequence>
<proteinExistence type="predicted"/>
<protein>
    <submittedName>
        <fullName evidence="3">Uncharacterized protein</fullName>
    </submittedName>
</protein>
<feature type="chain" id="PRO_5032557700" evidence="2">
    <location>
        <begin position="23"/>
        <end position="144"/>
    </location>
</feature>
<evidence type="ECO:0000256" key="1">
    <source>
        <dbReference type="SAM" id="Phobius"/>
    </source>
</evidence>
<name>A0A813P5S8_ADIRI</name>
<dbReference type="AlphaFoldDB" id="A0A813P5S8"/>
<evidence type="ECO:0000313" key="4">
    <source>
        <dbReference type="Proteomes" id="UP000663828"/>
    </source>
</evidence>
<dbReference type="Proteomes" id="UP000663828">
    <property type="component" value="Unassembled WGS sequence"/>
</dbReference>
<evidence type="ECO:0000256" key="2">
    <source>
        <dbReference type="SAM" id="SignalP"/>
    </source>
</evidence>
<dbReference type="EMBL" id="CAJNOR010000007">
    <property type="protein sequence ID" value="CAF0748006.1"/>
    <property type="molecule type" value="Genomic_DNA"/>
</dbReference>